<evidence type="ECO:0000256" key="1">
    <source>
        <dbReference type="ARBA" id="ARBA00043967"/>
    </source>
</evidence>
<organism evidence="4 5">
    <name type="scientific">Nocardioides szechwanensis</name>
    <dbReference type="NCBI Taxonomy" id="1005944"/>
    <lineage>
        <taxon>Bacteria</taxon>
        <taxon>Bacillati</taxon>
        <taxon>Actinomycetota</taxon>
        <taxon>Actinomycetes</taxon>
        <taxon>Propionibacteriales</taxon>
        <taxon>Nocardioidaceae</taxon>
        <taxon>Nocardioides</taxon>
    </lineage>
</organism>
<dbReference type="GO" id="GO:0016226">
    <property type="term" value="P:iron-sulfur cluster assembly"/>
    <property type="evidence" value="ECO:0007669"/>
    <property type="project" value="InterPro"/>
</dbReference>
<dbReference type="STRING" id="1005944.SAMN05192576_1175"/>
<evidence type="ECO:0000256" key="2">
    <source>
        <dbReference type="SAM" id="MobiDB-lite"/>
    </source>
</evidence>
<feature type="domain" description="SUF system FeS cluster assembly SufBD core" evidence="3">
    <location>
        <begin position="136"/>
        <end position="359"/>
    </location>
</feature>
<dbReference type="PANTHER" id="PTHR43575:SF1">
    <property type="entry name" value="PROTEIN ABCI7, CHLOROPLASTIC"/>
    <property type="match status" value="1"/>
</dbReference>
<protein>
    <submittedName>
        <fullName evidence="4">Iron-regulated ABC transporter permease protein SufD</fullName>
    </submittedName>
</protein>
<comment type="similarity">
    <text evidence="1">Belongs to the iron-sulfur cluster assembly SufBD family.</text>
</comment>
<dbReference type="OrthoDB" id="9803529at2"/>
<dbReference type="InterPro" id="IPR000825">
    <property type="entry name" value="SUF_FeS_clus_asmbl_SufBD_core"/>
</dbReference>
<feature type="compositionally biased region" description="Basic and acidic residues" evidence="2">
    <location>
        <begin position="1"/>
        <end position="11"/>
    </location>
</feature>
<sequence>MTVTDAARESVESMLEANPTRSHLNPPPSYDLADHPLPTGREEIWRFTPLKRLRGILDGEASAAHLTWETSLPEGVTLTEITAEQAVELGELAPNDRPSALAVARAGGALLLDIPAEAEPDAPVWLKLHGESVDDLVWGQLVIRFGRFSKATVVLEHTGSARYSATTTVVVGDGANANVLSLQDWDDDAVHLGRDAIRVGRDASVRHTAITFGGDVVRLNANVEYDGPGGEAELLGLYFADEGQHLEHRLFADHNQPRTKSHVVYKGALQGQGAHTVWIGNVLIRKIAEGIETYEENRNLVLTDGCHADSVPNLEIETGEIEGAGHASATGRFDDEQLFYLRSRGVSEAESRRLVVHGFFNDLIRKVGVASLEEKLMATVEEELAKNVLKDVTG</sequence>
<proteinExistence type="inferred from homology"/>
<dbReference type="InterPro" id="IPR011542">
    <property type="entry name" value="SUF_FeS_clus_asmbl_SufD"/>
</dbReference>
<dbReference type="PANTHER" id="PTHR43575">
    <property type="entry name" value="PROTEIN ABCI7, CHLOROPLASTIC"/>
    <property type="match status" value="1"/>
</dbReference>
<dbReference type="SUPFAM" id="SSF101960">
    <property type="entry name" value="Stabilizer of iron transporter SufD"/>
    <property type="match status" value="1"/>
</dbReference>
<keyword evidence="5" id="KW-1185">Reference proteome</keyword>
<evidence type="ECO:0000313" key="5">
    <source>
        <dbReference type="Proteomes" id="UP000199004"/>
    </source>
</evidence>
<dbReference type="Proteomes" id="UP000199004">
    <property type="component" value="Unassembled WGS sequence"/>
</dbReference>
<accession>A0A1G9WVB7</accession>
<evidence type="ECO:0000313" key="4">
    <source>
        <dbReference type="EMBL" id="SDM88438.1"/>
    </source>
</evidence>
<dbReference type="AlphaFoldDB" id="A0A1G9WVB7"/>
<name>A0A1G9WVB7_9ACTN</name>
<dbReference type="Pfam" id="PF01458">
    <property type="entry name" value="SUFBD_core"/>
    <property type="match status" value="1"/>
</dbReference>
<dbReference type="InterPro" id="IPR055346">
    <property type="entry name" value="Fe-S_cluster_assembly_SufBD"/>
</dbReference>
<reference evidence="4 5" key="1">
    <citation type="submission" date="2016-10" db="EMBL/GenBank/DDBJ databases">
        <authorList>
            <person name="de Groot N.N."/>
        </authorList>
    </citation>
    <scope>NUCLEOTIDE SEQUENCE [LARGE SCALE GENOMIC DNA]</scope>
    <source>
        <strain evidence="4 5">CGMCC 1.11147</strain>
    </source>
</reference>
<feature type="region of interest" description="Disordered" evidence="2">
    <location>
        <begin position="1"/>
        <end position="36"/>
    </location>
</feature>
<evidence type="ECO:0000259" key="3">
    <source>
        <dbReference type="Pfam" id="PF01458"/>
    </source>
</evidence>
<dbReference type="EMBL" id="FNIC01000001">
    <property type="protein sequence ID" value="SDM88438.1"/>
    <property type="molecule type" value="Genomic_DNA"/>
</dbReference>
<dbReference type="NCBIfam" id="TIGR01981">
    <property type="entry name" value="sufD"/>
    <property type="match status" value="1"/>
</dbReference>
<gene>
    <name evidence="4" type="ORF">SAMN05192576_1175</name>
</gene>
<dbReference type="InterPro" id="IPR037284">
    <property type="entry name" value="SUF_FeS_clus_asmbl_SufBD_sf"/>
</dbReference>